<dbReference type="AlphaFoldDB" id="A0AAN7AG51"/>
<dbReference type="InterPro" id="IPR036770">
    <property type="entry name" value="Ankyrin_rpt-contain_sf"/>
</dbReference>
<dbReference type="GO" id="GO:0006508">
    <property type="term" value="P:proteolysis"/>
    <property type="evidence" value="ECO:0007669"/>
    <property type="project" value="UniProtKB-KW"/>
</dbReference>
<proteinExistence type="predicted"/>
<dbReference type="InterPro" id="IPR036852">
    <property type="entry name" value="Peptidase_S8/S53_dom_sf"/>
</dbReference>
<accession>A0AAN7AG51</accession>
<evidence type="ECO:0000256" key="2">
    <source>
        <dbReference type="ARBA" id="ARBA00022801"/>
    </source>
</evidence>
<protein>
    <recommendedName>
        <fullName evidence="5">Peptidase S8/S53 domain-containing protein</fullName>
    </recommendedName>
</protein>
<sequence>MGTSTKANTTGKRTGGALPATNTDPAAEARKALKALFPPESERQTLSPSERNTLLKKLGIGETKQKAASVLHSYLAEWFGDEKWNDGQSDEYVSGESLKTTKDIADHLVSDVHRELQLHRLLAVGSSKEASTILHTVLDTYQEDFRLTDSLKLFIQFLLELDPSLPRQQDKHGRTPLFQVLEVEDGDETKREIVQFFCESKKNGGLESQEAIDSMVVIATEAKVHGIHLAIKNNIVMPENAMQKLHPNGDEGKAAWLDQRDKRGWTCLHIALTAPFTKQKLWWARKLTAFRPQLLGRTIEVKDATGKTLRLLTPLHHFSEQIAKETKRRKETTSSIPQDPLIIKLAPESSEMIDMKNTLKLECLREFEDEETCKQHIYHGEDAHEIFLTLEDDTLTSKALDAKKQHYNLDTTLKRVHITDTVEIDWDAASTEANETRIKWGCAGNTNLYMVFHWLKTKAKVRKVLQVVVDDLGRGGKPQHSDRAIEECMKGLEVETWAWKRHDIPTEVIDNSCGEHLKTLYLWCSGRRAVLSSWAGEKGLAKLKTLQNVFGLESFEDMATAAKNFETNLRDAFKTKNSGRELLEVACEVVPYKAPSIDDTDLTHSQNNGTDERGNKEHGWLKCMDRFAHIIEYLDTESRDRQISVALIDDGVKSTYAGLDNNIVTGKSFVRRPKSSGLGTLLERMEESLSCVRNYESSHTGHGTVMAYFIRRVCPNVKLYIAKLDPEIPPRDGTASNNKTMSFSIESAAEVSLNDLLITSSSKRCCADSSSPLGAQAILWAVRKKVDIISMSWAMDHDSNVRREKPLREAITEAADNNILLFCANPDRGADHENNDTYPLYVDQQRITCVGAATHDGKAWEKIHSNDQSCQFLLPGVELGIPVETSPFGEHGGKTQEKPPEEWQQCSGSSLSCALAAGLAAMVLNCALITGVEPTDLDLESKWGWLKTATGMRSAFKSISEDNSEGKWLAVARLFGSIGATEAQSAMRDAKMEMLKTRVVDKFFKEWKAPRHAQPLS</sequence>
<dbReference type="InterPro" id="IPR015500">
    <property type="entry name" value="Peptidase_S8_subtilisin-rel"/>
</dbReference>
<dbReference type="EMBL" id="MU864404">
    <property type="protein sequence ID" value="KAK4187371.1"/>
    <property type="molecule type" value="Genomic_DNA"/>
</dbReference>
<feature type="compositionally biased region" description="Polar residues" evidence="4">
    <location>
        <begin position="1"/>
        <end position="12"/>
    </location>
</feature>
<keyword evidence="2" id="KW-0378">Hydrolase</keyword>
<dbReference type="SUPFAM" id="SSF52743">
    <property type="entry name" value="Subtilisin-like"/>
    <property type="match status" value="1"/>
</dbReference>
<evidence type="ECO:0000256" key="1">
    <source>
        <dbReference type="ARBA" id="ARBA00022670"/>
    </source>
</evidence>
<dbReference type="InterPro" id="IPR000209">
    <property type="entry name" value="Peptidase_S8/S53_dom"/>
</dbReference>
<dbReference type="Gene3D" id="1.25.40.20">
    <property type="entry name" value="Ankyrin repeat-containing domain"/>
    <property type="match status" value="1"/>
</dbReference>
<feature type="region of interest" description="Disordered" evidence="4">
    <location>
        <begin position="1"/>
        <end position="26"/>
    </location>
</feature>
<evidence type="ECO:0000256" key="3">
    <source>
        <dbReference type="ARBA" id="ARBA00022825"/>
    </source>
</evidence>
<dbReference type="PRINTS" id="PR00723">
    <property type="entry name" value="SUBTILISIN"/>
</dbReference>
<dbReference type="Pfam" id="PF00082">
    <property type="entry name" value="Peptidase_S8"/>
    <property type="match status" value="1"/>
</dbReference>
<feature type="domain" description="Peptidase S8/S53" evidence="5">
    <location>
        <begin position="641"/>
        <end position="925"/>
    </location>
</feature>
<evidence type="ECO:0000256" key="4">
    <source>
        <dbReference type="SAM" id="MobiDB-lite"/>
    </source>
</evidence>
<evidence type="ECO:0000313" key="7">
    <source>
        <dbReference type="Proteomes" id="UP001302126"/>
    </source>
</evidence>
<keyword evidence="3" id="KW-0720">Serine protease</keyword>
<evidence type="ECO:0000259" key="5">
    <source>
        <dbReference type="Pfam" id="PF00082"/>
    </source>
</evidence>
<keyword evidence="1" id="KW-0645">Protease</keyword>
<dbReference type="Proteomes" id="UP001302126">
    <property type="component" value="Unassembled WGS sequence"/>
</dbReference>
<keyword evidence="7" id="KW-1185">Reference proteome</keyword>
<evidence type="ECO:0000313" key="6">
    <source>
        <dbReference type="EMBL" id="KAK4187371.1"/>
    </source>
</evidence>
<name>A0AAN7AG51_9PEZI</name>
<organism evidence="6 7">
    <name type="scientific">Podospora australis</name>
    <dbReference type="NCBI Taxonomy" id="1536484"/>
    <lineage>
        <taxon>Eukaryota</taxon>
        <taxon>Fungi</taxon>
        <taxon>Dikarya</taxon>
        <taxon>Ascomycota</taxon>
        <taxon>Pezizomycotina</taxon>
        <taxon>Sordariomycetes</taxon>
        <taxon>Sordariomycetidae</taxon>
        <taxon>Sordariales</taxon>
        <taxon>Podosporaceae</taxon>
        <taxon>Podospora</taxon>
    </lineage>
</organism>
<reference evidence="6" key="2">
    <citation type="submission" date="2023-05" db="EMBL/GenBank/DDBJ databases">
        <authorList>
            <consortium name="Lawrence Berkeley National Laboratory"/>
            <person name="Steindorff A."/>
            <person name="Hensen N."/>
            <person name="Bonometti L."/>
            <person name="Westerberg I."/>
            <person name="Brannstrom I.O."/>
            <person name="Guillou S."/>
            <person name="Cros-Aarteil S."/>
            <person name="Calhoun S."/>
            <person name="Haridas S."/>
            <person name="Kuo A."/>
            <person name="Mondo S."/>
            <person name="Pangilinan J."/>
            <person name="Riley R."/>
            <person name="Labutti K."/>
            <person name="Andreopoulos B."/>
            <person name="Lipzen A."/>
            <person name="Chen C."/>
            <person name="Yanf M."/>
            <person name="Daum C."/>
            <person name="Ng V."/>
            <person name="Clum A."/>
            <person name="Ohm R."/>
            <person name="Martin F."/>
            <person name="Silar P."/>
            <person name="Natvig D."/>
            <person name="Lalanne C."/>
            <person name="Gautier V."/>
            <person name="Ament-Velasquez S.L."/>
            <person name="Kruys A."/>
            <person name="Hutchinson M.I."/>
            <person name="Powell A.J."/>
            <person name="Barry K."/>
            <person name="Miller A.N."/>
            <person name="Grigoriev I.V."/>
            <person name="Debuchy R."/>
            <person name="Gladieux P."/>
            <person name="Thoren M.H."/>
            <person name="Johannesson H."/>
        </authorList>
    </citation>
    <scope>NUCLEOTIDE SEQUENCE</scope>
    <source>
        <strain evidence="6">PSN309</strain>
    </source>
</reference>
<gene>
    <name evidence="6" type="ORF">QBC35DRAFT_552243</name>
</gene>
<dbReference type="GO" id="GO:0004252">
    <property type="term" value="F:serine-type endopeptidase activity"/>
    <property type="evidence" value="ECO:0007669"/>
    <property type="project" value="InterPro"/>
</dbReference>
<dbReference type="Gene3D" id="3.40.50.200">
    <property type="entry name" value="Peptidase S8/S53 domain"/>
    <property type="match status" value="1"/>
</dbReference>
<comment type="caution">
    <text evidence="6">The sequence shown here is derived from an EMBL/GenBank/DDBJ whole genome shotgun (WGS) entry which is preliminary data.</text>
</comment>
<reference evidence="6" key="1">
    <citation type="journal article" date="2023" name="Mol. Phylogenet. Evol.">
        <title>Genome-scale phylogeny and comparative genomics of the fungal order Sordariales.</title>
        <authorList>
            <person name="Hensen N."/>
            <person name="Bonometti L."/>
            <person name="Westerberg I."/>
            <person name="Brannstrom I.O."/>
            <person name="Guillou S."/>
            <person name="Cros-Aarteil S."/>
            <person name="Calhoun S."/>
            <person name="Haridas S."/>
            <person name="Kuo A."/>
            <person name="Mondo S."/>
            <person name="Pangilinan J."/>
            <person name="Riley R."/>
            <person name="LaButti K."/>
            <person name="Andreopoulos B."/>
            <person name="Lipzen A."/>
            <person name="Chen C."/>
            <person name="Yan M."/>
            <person name="Daum C."/>
            <person name="Ng V."/>
            <person name="Clum A."/>
            <person name="Steindorff A."/>
            <person name="Ohm R.A."/>
            <person name="Martin F."/>
            <person name="Silar P."/>
            <person name="Natvig D.O."/>
            <person name="Lalanne C."/>
            <person name="Gautier V."/>
            <person name="Ament-Velasquez S.L."/>
            <person name="Kruys A."/>
            <person name="Hutchinson M.I."/>
            <person name="Powell A.J."/>
            <person name="Barry K."/>
            <person name="Miller A.N."/>
            <person name="Grigoriev I.V."/>
            <person name="Debuchy R."/>
            <person name="Gladieux P."/>
            <person name="Hiltunen Thoren M."/>
            <person name="Johannesson H."/>
        </authorList>
    </citation>
    <scope>NUCLEOTIDE SEQUENCE</scope>
    <source>
        <strain evidence="6">PSN309</strain>
    </source>
</reference>